<comment type="caution">
    <text evidence="2">The sequence shown here is derived from an EMBL/GenBank/DDBJ whole genome shotgun (WGS) entry which is preliminary data.</text>
</comment>
<keyword evidence="3" id="KW-1185">Reference proteome</keyword>
<sequence>MEKKKIGYLLKTMPGNDSGSQTSRRLRRTIESQKTYAASSRGPSDDEPEEVKPAHHHRRKLPHTEAKRHTAETRSLDPPVHVPHHPLRFEATMFVSATPAVNEGGFQFPGFIRYVPQHSIAIQLNWNEKPSVDPYIIDFNSGALSHLHCVISLNDGK</sequence>
<gene>
    <name evidence="2" type="ORF">EK21DRAFT_109471</name>
</gene>
<feature type="compositionally biased region" description="Polar residues" evidence="1">
    <location>
        <begin position="32"/>
        <end position="42"/>
    </location>
</feature>
<feature type="region of interest" description="Disordered" evidence="1">
    <location>
        <begin position="1"/>
        <end position="82"/>
    </location>
</feature>
<evidence type="ECO:0000313" key="2">
    <source>
        <dbReference type="EMBL" id="KAF2033021.1"/>
    </source>
</evidence>
<reference evidence="2" key="1">
    <citation type="journal article" date="2020" name="Stud. Mycol.">
        <title>101 Dothideomycetes genomes: a test case for predicting lifestyles and emergence of pathogens.</title>
        <authorList>
            <person name="Haridas S."/>
            <person name="Albert R."/>
            <person name="Binder M."/>
            <person name="Bloem J."/>
            <person name="Labutti K."/>
            <person name="Salamov A."/>
            <person name="Andreopoulos B."/>
            <person name="Baker S."/>
            <person name="Barry K."/>
            <person name="Bills G."/>
            <person name="Bluhm B."/>
            <person name="Cannon C."/>
            <person name="Castanera R."/>
            <person name="Culley D."/>
            <person name="Daum C."/>
            <person name="Ezra D."/>
            <person name="Gonzalez J."/>
            <person name="Henrissat B."/>
            <person name="Kuo A."/>
            <person name="Liang C."/>
            <person name="Lipzen A."/>
            <person name="Lutzoni F."/>
            <person name="Magnuson J."/>
            <person name="Mondo S."/>
            <person name="Nolan M."/>
            <person name="Ohm R."/>
            <person name="Pangilinan J."/>
            <person name="Park H.-J."/>
            <person name="Ramirez L."/>
            <person name="Alfaro M."/>
            <person name="Sun H."/>
            <person name="Tritt A."/>
            <person name="Yoshinaga Y."/>
            <person name="Zwiers L.-H."/>
            <person name="Turgeon B."/>
            <person name="Goodwin S."/>
            <person name="Spatafora J."/>
            <person name="Crous P."/>
            <person name="Grigoriev I."/>
        </authorList>
    </citation>
    <scope>NUCLEOTIDE SEQUENCE</scope>
    <source>
        <strain evidence="2">CBS 110217</strain>
    </source>
</reference>
<organism evidence="2 3">
    <name type="scientific">Setomelanomma holmii</name>
    <dbReference type="NCBI Taxonomy" id="210430"/>
    <lineage>
        <taxon>Eukaryota</taxon>
        <taxon>Fungi</taxon>
        <taxon>Dikarya</taxon>
        <taxon>Ascomycota</taxon>
        <taxon>Pezizomycotina</taxon>
        <taxon>Dothideomycetes</taxon>
        <taxon>Pleosporomycetidae</taxon>
        <taxon>Pleosporales</taxon>
        <taxon>Pleosporineae</taxon>
        <taxon>Phaeosphaeriaceae</taxon>
        <taxon>Setomelanomma</taxon>
    </lineage>
</organism>
<dbReference type="Proteomes" id="UP000799777">
    <property type="component" value="Unassembled WGS sequence"/>
</dbReference>
<name>A0A9P4HH98_9PLEO</name>
<accession>A0A9P4HH98</accession>
<proteinExistence type="predicted"/>
<protein>
    <submittedName>
        <fullName evidence="2">Uncharacterized protein</fullName>
    </submittedName>
</protein>
<dbReference type="EMBL" id="ML978169">
    <property type="protein sequence ID" value="KAF2033021.1"/>
    <property type="molecule type" value="Genomic_DNA"/>
</dbReference>
<feature type="compositionally biased region" description="Basic and acidic residues" evidence="1">
    <location>
        <begin position="62"/>
        <end position="75"/>
    </location>
</feature>
<evidence type="ECO:0000313" key="3">
    <source>
        <dbReference type="Proteomes" id="UP000799777"/>
    </source>
</evidence>
<dbReference type="AlphaFoldDB" id="A0A9P4HH98"/>
<evidence type="ECO:0000256" key="1">
    <source>
        <dbReference type="SAM" id="MobiDB-lite"/>
    </source>
</evidence>